<dbReference type="InterPro" id="IPR020904">
    <property type="entry name" value="Sc_DH/Rdtase_CS"/>
</dbReference>
<dbReference type="PROSITE" id="PS00061">
    <property type="entry name" value="ADH_SHORT"/>
    <property type="match status" value="1"/>
</dbReference>
<evidence type="ECO:0000256" key="5">
    <source>
        <dbReference type="ARBA" id="ARBA00040781"/>
    </source>
</evidence>
<protein>
    <recommendedName>
        <fullName evidence="5">3-oxoacyl-[acyl-carrier-protein] reductase MabA</fullName>
    </recommendedName>
</protein>
<dbReference type="PANTHER" id="PTHR42879">
    <property type="entry name" value="3-OXOACYL-(ACYL-CARRIER-PROTEIN) REDUCTASE"/>
    <property type="match status" value="1"/>
</dbReference>
<keyword evidence="3" id="KW-0964">Secreted</keyword>
<comment type="caution">
    <text evidence="7">The sequence shown here is derived from an EMBL/GenBank/DDBJ whole genome shotgun (WGS) entry which is preliminary data.</text>
</comment>
<comment type="catalytic activity">
    <reaction evidence="6">
        <text>a (3R)-hydroxyacyl-[ACP] + NADP(+) = a 3-oxoacyl-[ACP] + NADPH + H(+)</text>
        <dbReference type="Rhea" id="RHEA:17397"/>
        <dbReference type="Rhea" id="RHEA-COMP:9916"/>
        <dbReference type="Rhea" id="RHEA-COMP:9945"/>
        <dbReference type="ChEBI" id="CHEBI:15378"/>
        <dbReference type="ChEBI" id="CHEBI:57783"/>
        <dbReference type="ChEBI" id="CHEBI:58349"/>
        <dbReference type="ChEBI" id="CHEBI:78776"/>
        <dbReference type="ChEBI" id="CHEBI:78827"/>
        <dbReference type="EC" id="1.1.1.100"/>
    </reaction>
    <physiologicalReaction direction="right-to-left" evidence="6">
        <dbReference type="Rhea" id="RHEA:17399"/>
    </physiologicalReaction>
</comment>
<dbReference type="InterPro" id="IPR050259">
    <property type="entry name" value="SDR"/>
</dbReference>
<evidence type="ECO:0000313" key="8">
    <source>
        <dbReference type="Proteomes" id="UP000008363"/>
    </source>
</evidence>
<keyword evidence="4" id="KW-0560">Oxidoreductase</keyword>
<comment type="subcellular location">
    <subcellularLocation>
        <location evidence="1">Secreted</location>
        <location evidence="1">Cell wall</location>
    </subcellularLocation>
</comment>
<dbReference type="Gene3D" id="3.40.50.720">
    <property type="entry name" value="NAD(P)-binding Rossmann-like Domain"/>
    <property type="match status" value="1"/>
</dbReference>
<dbReference type="eggNOG" id="COG1028">
    <property type="taxonomic scope" value="Bacteria"/>
</dbReference>
<dbReference type="GO" id="GO:0004316">
    <property type="term" value="F:3-oxoacyl-[acyl-carrier-protein] reductase (NADPH) activity"/>
    <property type="evidence" value="ECO:0007669"/>
    <property type="project" value="UniProtKB-EC"/>
</dbReference>
<dbReference type="GO" id="GO:0032787">
    <property type="term" value="P:monocarboxylic acid metabolic process"/>
    <property type="evidence" value="ECO:0007669"/>
    <property type="project" value="UniProtKB-ARBA"/>
</dbReference>
<dbReference type="AlphaFoldDB" id="K6X2E5"/>
<dbReference type="EMBL" id="BAHC01000200">
    <property type="protein sequence ID" value="GAB92969.1"/>
    <property type="molecule type" value="Genomic_DNA"/>
</dbReference>
<dbReference type="InterPro" id="IPR036291">
    <property type="entry name" value="NAD(P)-bd_dom_sf"/>
</dbReference>
<evidence type="ECO:0000256" key="2">
    <source>
        <dbReference type="ARBA" id="ARBA00006484"/>
    </source>
</evidence>
<keyword evidence="3" id="KW-0134">Cell wall</keyword>
<evidence type="ECO:0000256" key="1">
    <source>
        <dbReference type="ARBA" id="ARBA00004191"/>
    </source>
</evidence>
<evidence type="ECO:0000256" key="6">
    <source>
        <dbReference type="ARBA" id="ARBA00047400"/>
    </source>
</evidence>
<dbReference type="PRINTS" id="PR00080">
    <property type="entry name" value="SDRFAMILY"/>
</dbReference>
<reference evidence="7 8" key="1">
    <citation type="submission" date="2012-08" db="EMBL/GenBank/DDBJ databases">
        <title>Whole genome shotgun sequence of Gordonia rhizosphera NBRC 16068.</title>
        <authorList>
            <person name="Takarada H."/>
            <person name="Isaki S."/>
            <person name="Hosoyama A."/>
            <person name="Tsuchikane K."/>
            <person name="Katsumata H."/>
            <person name="Baba S."/>
            <person name="Ohji S."/>
            <person name="Yamazaki S."/>
            <person name="Fujita N."/>
        </authorList>
    </citation>
    <scope>NUCLEOTIDE SEQUENCE [LARGE SCALE GENOMIC DNA]</scope>
    <source>
        <strain evidence="7 8">NBRC 16068</strain>
    </source>
</reference>
<keyword evidence="8" id="KW-1185">Reference proteome</keyword>
<dbReference type="SUPFAM" id="SSF51735">
    <property type="entry name" value="NAD(P)-binding Rossmann-fold domains"/>
    <property type="match status" value="1"/>
</dbReference>
<dbReference type="STRING" id="1108045.GORHZ_200_00050"/>
<dbReference type="PRINTS" id="PR00081">
    <property type="entry name" value="GDHRDH"/>
</dbReference>
<accession>K6X2E5</accession>
<dbReference type="FunFam" id="3.40.50.720:FF:000084">
    <property type="entry name" value="Short-chain dehydrogenase reductase"/>
    <property type="match status" value="1"/>
</dbReference>
<name>K6X2E5_9ACTN</name>
<sequence length="276" mass="28285">MTTATPGTSLTGRIALVTGAGGGAQGGIGAGIARCLGLRGAAVCVNDISDETAQRTVDWLTDDGIPAFPVVGNVADSDDASAMIGRVEREVGPIDVLVNNAGIVGRSSVLNTTDDEWSRVLRVNLDGPFVMSRAVLPHMRSRQHGRIVNISSIAGTRTSYLGGIAYTSSKSGLLGLTRHLAAEVAQYGITVNAILPGITMTPLVESATTEESIAAISQMVPSGRVGRPADIGWTVCFLASDEAGYVSGTAVPVDGALTVLPGDFSGYRTNSGKDVG</sequence>
<dbReference type="Pfam" id="PF13561">
    <property type="entry name" value="adh_short_C2"/>
    <property type="match status" value="1"/>
</dbReference>
<dbReference type="PANTHER" id="PTHR42879:SF2">
    <property type="entry name" value="3-OXOACYL-[ACYL-CARRIER-PROTEIN] REDUCTASE FABG"/>
    <property type="match status" value="1"/>
</dbReference>
<comment type="similarity">
    <text evidence="2">Belongs to the short-chain dehydrogenases/reductases (SDR) family.</text>
</comment>
<evidence type="ECO:0000313" key="7">
    <source>
        <dbReference type="EMBL" id="GAB92969.1"/>
    </source>
</evidence>
<evidence type="ECO:0000256" key="4">
    <source>
        <dbReference type="ARBA" id="ARBA00023002"/>
    </source>
</evidence>
<dbReference type="Proteomes" id="UP000008363">
    <property type="component" value="Unassembled WGS sequence"/>
</dbReference>
<dbReference type="OrthoDB" id="4350228at2"/>
<dbReference type="RefSeq" id="WP_006337807.1">
    <property type="nucleotide sequence ID" value="NZ_BAHC01000200.1"/>
</dbReference>
<proteinExistence type="inferred from homology"/>
<organism evidence="7 8">
    <name type="scientific">Gordonia rhizosphera NBRC 16068</name>
    <dbReference type="NCBI Taxonomy" id="1108045"/>
    <lineage>
        <taxon>Bacteria</taxon>
        <taxon>Bacillati</taxon>
        <taxon>Actinomycetota</taxon>
        <taxon>Actinomycetes</taxon>
        <taxon>Mycobacteriales</taxon>
        <taxon>Gordoniaceae</taxon>
        <taxon>Gordonia</taxon>
    </lineage>
</organism>
<dbReference type="InterPro" id="IPR002347">
    <property type="entry name" value="SDR_fam"/>
</dbReference>
<evidence type="ECO:0000256" key="3">
    <source>
        <dbReference type="ARBA" id="ARBA00022512"/>
    </source>
</evidence>
<gene>
    <name evidence="7" type="primary">fabG</name>
    <name evidence="7" type="ORF">GORHZ_200_00050</name>
</gene>